<dbReference type="EC" id="4.1.1.81" evidence="4"/>
<dbReference type="InterPro" id="IPR004838">
    <property type="entry name" value="NHTrfase_class1_PyrdxlP-BS"/>
</dbReference>
<dbReference type="OrthoDB" id="9813612at2"/>
<evidence type="ECO:0000256" key="3">
    <source>
        <dbReference type="ARBA" id="ARBA00004953"/>
    </source>
</evidence>
<dbReference type="NCBIfam" id="TIGR01140">
    <property type="entry name" value="L_thr_O3P_dcar"/>
    <property type="match status" value="1"/>
</dbReference>
<dbReference type="PROSITE" id="PS00105">
    <property type="entry name" value="AA_TRANSFER_CLASS_1"/>
    <property type="match status" value="1"/>
</dbReference>
<reference evidence="11 12" key="1">
    <citation type="submission" date="2017-03" db="EMBL/GenBank/DDBJ databases">
        <title>Isolation of Levoglucosan Utilizing Bacteria.</title>
        <authorList>
            <person name="Arya A.S."/>
        </authorList>
    </citation>
    <scope>NUCLEOTIDE SEQUENCE [LARGE SCALE GENOMIC DNA]</scope>
    <source>
        <strain evidence="11 12">MEC069</strain>
    </source>
</reference>
<keyword evidence="6" id="KW-0663">Pyridoxal phosphate</keyword>
<keyword evidence="5" id="KW-0169">Cobalamin biosynthesis</keyword>
<dbReference type="GO" id="GO:0048472">
    <property type="term" value="F:threonine-phosphate decarboxylase activity"/>
    <property type="evidence" value="ECO:0007669"/>
    <property type="project" value="UniProtKB-EC"/>
</dbReference>
<keyword evidence="12" id="KW-1185">Reference proteome</keyword>
<dbReference type="AlphaFoldDB" id="A0A4Y8PSN6"/>
<comment type="catalytic activity">
    <reaction evidence="9">
        <text>O-phospho-L-threonine + H(+) = (R)-1-aminopropan-2-yl phosphate + CO2</text>
        <dbReference type="Rhea" id="RHEA:11492"/>
        <dbReference type="ChEBI" id="CHEBI:15378"/>
        <dbReference type="ChEBI" id="CHEBI:16526"/>
        <dbReference type="ChEBI" id="CHEBI:58563"/>
        <dbReference type="ChEBI" id="CHEBI:58675"/>
        <dbReference type="EC" id="4.1.1.81"/>
    </reaction>
</comment>
<dbReference type="InterPro" id="IPR015422">
    <property type="entry name" value="PyrdxlP-dep_Trfase_small"/>
</dbReference>
<dbReference type="InterPro" id="IPR005860">
    <property type="entry name" value="CobD"/>
</dbReference>
<dbReference type="GO" id="GO:0009236">
    <property type="term" value="P:cobalamin biosynthetic process"/>
    <property type="evidence" value="ECO:0007669"/>
    <property type="project" value="UniProtKB-UniPathway"/>
</dbReference>
<evidence type="ECO:0000256" key="4">
    <source>
        <dbReference type="ARBA" id="ARBA00012285"/>
    </source>
</evidence>
<feature type="domain" description="Aminotransferase class I/classII large" evidence="10">
    <location>
        <begin position="25"/>
        <end position="348"/>
    </location>
</feature>
<dbReference type="PANTHER" id="PTHR42885">
    <property type="entry name" value="HISTIDINOL-PHOSPHATE AMINOTRANSFERASE-RELATED"/>
    <property type="match status" value="1"/>
</dbReference>
<evidence type="ECO:0000256" key="9">
    <source>
        <dbReference type="ARBA" id="ARBA00048531"/>
    </source>
</evidence>
<name>A0A4Y8PSN6_9BACL</name>
<dbReference type="EMBL" id="MYFO01000045">
    <property type="protein sequence ID" value="TFE83643.1"/>
    <property type="molecule type" value="Genomic_DNA"/>
</dbReference>
<sequence length="371" mass="40952">MLERYGHGGDLRTAAEAFGRPEGQFLDFSSNMNPLGPPAVVGELLQTAAADIVRYPDPAVRELRCRLARKYGISAECILVGNGAAELIDLAVRELRPTVTGVARPSFSEYEEAVRKAGGALYDIPLQAGQQFALGEAEAFEALERCDALFLGHPNNPTGRMIESALLERLADAGKPLIVDEAFMDFVPDEAERSLLRRAAAAEHVLVVRSMTKFYAIPGIRLGFVVGHPRRIRRLAALQVPWSVNYLAQRIGASVLDDADFERRSHEWLEAEKPRLLEGLQGLGLIAFESDVNFILLAFPEEWGMDVQEAQRRMGRQGILIRDASLFPGLDGRYARVAVRGREDNERLLAGLAHMLEELRAERGVRDGAGR</sequence>
<comment type="caution">
    <text evidence="11">The sequence shown here is derived from an EMBL/GenBank/DDBJ whole genome shotgun (WGS) entry which is preliminary data.</text>
</comment>
<dbReference type="Gene3D" id="3.90.1150.10">
    <property type="entry name" value="Aspartate Aminotransferase, domain 1"/>
    <property type="match status" value="1"/>
</dbReference>
<evidence type="ECO:0000313" key="11">
    <source>
        <dbReference type="EMBL" id="TFE83643.1"/>
    </source>
</evidence>
<dbReference type="Pfam" id="PF00155">
    <property type="entry name" value="Aminotran_1_2"/>
    <property type="match status" value="1"/>
</dbReference>
<comment type="function">
    <text evidence="2">Decarboxylates L-threonine-O-3-phosphate to yield (R)-1-amino-2-propanol O-2-phosphate, the precursor for the linkage between the nucleotide loop and the corrin ring in cobalamin.</text>
</comment>
<dbReference type="RefSeq" id="WP_134756989.1">
    <property type="nucleotide sequence ID" value="NZ_MYFO02000024.1"/>
</dbReference>
<evidence type="ECO:0000256" key="2">
    <source>
        <dbReference type="ARBA" id="ARBA00003444"/>
    </source>
</evidence>
<dbReference type="SUPFAM" id="SSF53383">
    <property type="entry name" value="PLP-dependent transferases"/>
    <property type="match status" value="1"/>
</dbReference>
<evidence type="ECO:0000256" key="5">
    <source>
        <dbReference type="ARBA" id="ARBA00022573"/>
    </source>
</evidence>
<keyword evidence="7" id="KW-0456">Lyase</keyword>
<evidence type="ECO:0000256" key="7">
    <source>
        <dbReference type="ARBA" id="ARBA00023239"/>
    </source>
</evidence>
<dbReference type="UniPathway" id="UPA00148"/>
<organism evidence="11 12">
    <name type="scientific">Paenibacillus athensensis</name>
    <dbReference type="NCBI Taxonomy" id="1967502"/>
    <lineage>
        <taxon>Bacteria</taxon>
        <taxon>Bacillati</taxon>
        <taxon>Bacillota</taxon>
        <taxon>Bacilli</taxon>
        <taxon>Bacillales</taxon>
        <taxon>Paenibacillaceae</taxon>
        <taxon>Paenibacillus</taxon>
    </lineage>
</organism>
<comment type="cofactor">
    <cofactor evidence="1">
        <name>pyridoxal 5'-phosphate</name>
        <dbReference type="ChEBI" id="CHEBI:597326"/>
    </cofactor>
</comment>
<gene>
    <name evidence="11" type="ORF">B5M42_22440</name>
</gene>
<comment type="pathway">
    <text evidence="3">Cofactor biosynthesis; adenosylcobalamin biosynthesis.</text>
</comment>
<dbReference type="GO" id="GO:0030170">
    <property type="term" value="F:pyridoxal phosphate binding"/>
    <property type="evidence" value="ECO:0007669"/>
    <property type="project" value="InterPro"/>
</dbReference>
<dbReference type="PANTHER" id="PTHR42885:SF1">
    <property type="entry name" value="THREONINE-PHOSPHATE DECARBOXYLASE"/>
    <property type="match status" value="1"/>
</dbReference>
<accession>A0A4Y8PSN6</accession>
<evidence type="ECO:0000256" key="8">
    <source>
        <dbReference type="ARBA" id="ARBA00029996"/>
    </source>
</evidence>
<evidence type="ECO:0000256" key="6">
    <source>
        <dbReference type="ARBA" id="ARBA00022898"/>
    </source>
</evidence>
<proteinExistence type="predicted"/>
<dbReference type="InterPro" id="IPR015421">
    <property type="entry name" value="PyrdxlP-dep_Trfase_major"/>
</dbReference>
<dbReference type="CDD" id="cd00609">
    <property type="entry name" value="AAT_like"/>
    <property type="match status" value="1"/>
</dbReference>
<dbReference type="InterPro" id="IPR015424">
    <property type="entry name" value="PyrdxlP-dep_Trfase"/>
</dbReference>
<protein>
    <recommendedName>
        <fullName evidence="4">threonine-phosphate decarboxylase</fullName>
        <ecNumber evidence="4">4.1.1.81</ecNumber>
    </recommendedName>
    <alternativeName>
        <fullName evidence="8">L-threonine-O-3-phosphate decarboxylase</fullName>
    </alternativeName>
</protein>
<dbReference type="Proteomes" id="UP000298246">
    <property type="component" value="Unassembled WGS sequence"/>
</dbReference>
<evidence type="ECO:0000313" key="12">
    <source>
        <dbReference type="Proteomes" id="UP000298246"/>
    </source>
</evidence>
<dbReference type="Gene3D" id="3.40.640.10">
    <property type="entry name" value="Type I PLP-dependent aspartate aminotransferase-like (Major domain)"/>
    <property type="match status" value="1"/>
</dbReference>
<evidence type="ECO:0000259" key="10">
    <source>
        <dbReference type="Pfam" id="PF00155"/>
    </source>
</evidence>
<evidence type="ECO:0000256" key="1">
    <source>
        <dbReference type="ARBA" id="ARBA00001933"/>
    </source>
</evidence>
<dbReference type="InterPro" id="IPR004839">
    <property type="entry name" value="Aminotransferase_I/II_large"/>
</dbReference>